<feature type="region of interest" description="Disordered" evidence="1">
    <location>
        <begin position="11"/>
        <end position="59"/>
    </location>
</feature>
<keyword evidence="2" id="KW-0547">Nucleotide-binding</keyword>
<keyword evidence="2" id="KW-0645">Protease</keyword>
<proteinExistence type="predicted"/>
<dbReference type="AlphaFoldDB" id="A0A0A9EXZ0"/>
<evidence type="ECO:0000313" key="2">
    <source>
        <dbReference type="EMBL" id="JAE04957.1"/>
    </source>
</evidence>
<dbReference type="GO" id="GO:0006508">
    <property type="term" value="P:proteolysis"/>
    <property type="evidence" value="ECO:0007669"/>
    <property type="project" value="UniProtKB-KW"/>
</dbReference>
<keyword evidence="2" id="KW-0378">Hydrolase</keyword>
<protein>
    <submittedName>
        <fullName evidence="2">ATP-dependent Clp protease ATP-binding subunit clpX</fullName>
    </submittedName>
</protein>
<evidence type="ECO:0000256" key="1">
    <source>
        <dbReference type="SAM" id="MobiDB-lite"/>
    </source>
</evidence>
<dbReference type="GO" id="GO:0005524">
    <property type="term" value="F:ATP binding"/>
    <property type="evidence" value="ECO:0007669"/>
    <property type="project" value="UniProtKB-KW"/>
</dbReference>
<accession>A0A0A9EXZ0</accession>
<reference evidence="2" key="2">
    <citation type="journal article" date="2015" name="Data Brief">
        <title>Shoot transcriptome of the giant reed, Arundo donax.</title>
        <authorList>
            <person name="Barrero R.A."/>
            <person name="Guerrero F.D."/>
            <person name="Moolhuijzen P."/>
            <person name="Goolsby J.A."/>
            <person name="Tidwell J."/>
            <person name="Bellgard S.E."/>
            <person name="Bellgard M.I."/>
        </authorList>
    </citation>
    <scope>NUCLEOTIDE SEQUENCE</scope>
    <source>
        <tissue evidence="2">Shoot tissue taken approximately 20 cm above the soil surface</tissue>
    </source>
</reference>
<feature type="compositionally biased region" description="Low complexity" evidence="1">
    <location>
        <begin position="19"/>
        <end position="33"/>
    </location>
</feature>
<reference evidence="2" key="1">
    <citation type="submission" date="2014-09" db="EMBL/GenBank/DDBJ databases">
        <authorList>
            <person name="Magalhaes I.L.F."/>
            <person name="Oliveira U."/>
            <person name="Santos F.R."/>
            <person name="Vidigal T.H.D.A."/>
            <person name="Brescovit A.D."/>
            <person name="Santos A.J."/>
        </authorList>
    </citation>
    <scope>NUCLEOTIDE SEQUENCE</scope>
    <source>
        <tissue evidence="2">Shoot tissue taken approximately 20 cm above the soil surface</tissue>
    </source>
</reference>
<keyword evidence="2" id="KW-0067">ATP-binding</keyword>
<dbReference type="EMBL" id="GBRH01192939">
    <property type="protein sequence ID" value="JAE04957.1"/>
    <property type="molecule type" value="Transcribed_RNA"/>
</dbReference>
<organism evidence="2">
    <name type="scientific">Arundo donax</name>
    <name type="common">Giant reed</name>
    <name type="synonym">Donax arundinaceus</name>
    <dbReference type="NCBI Taxonomy" id="35708"/>
    <lineage>
        <taxon>Eukaryota</taxon>
        <taxon>Viridiplantae</taxon>
        <taxon>Streptophyta</taxon>
        <taxon>Embryophyta</taxon>
        <taxon>Tracheophyta</taxon>
        <taxon>Spermatophyta</taxon>
        <taxon>Magnoliopsida</taxon>
        <taxon>Liliopsida</taxon>
        <taxon>Poales</taxon>
        <taxon>Poaceae</taxon>
        <taxon>PACMAD clade</taxon>
        <taxon>Arundinoideae</taxon>
        <taxon>Arundineae</taxon>
        <taxon>Arundo</taxon>
    </lineage>
</organism>
<sequence length="59" mass="5837">MSLGFPVAAGKGLMGKTGTGTAAAGAAPTWAAGSPRPRRFAVGSTSLSSARSEPRRCCL</sequence>
<name>A0A0A9EXZ0_ARUDO</name>
<dbReference type="GO" id="GO:0008233">
    <property type="term" value="F:peptidase activity"/>
    <property type="evidence" value="ECO:0007669"/>
    <property type="project" value="UniProtKB-KW"/>
</dbReference>